<dbReference type="EMBL" id="SOGO01000022">
    <property type="protein sequence ID" value="TFD03202.1"/>
    <property type="molecule type" value="Genomic_DNA"/>
</dbReference>
<protein>
    <submittedName>
        <fullName evidence="2">CoA transferase</fullName>
    </submittedName>
</protein>
<keyword evidence="3" id="KW-1185">Reference proteome</keyword>
<gene>
    <name evidence="2" type="ORF">E3T25_07375</name>
</gene>
<dbReference type="InterPro" id="IPR044855">
    <property type="entry name" value="CoA-Trfase_III_dom3_sf"/>
</dbReference>
<dbReference type="InterPro" id="IPR023606">
    <property type="entry name" value="CoA-Trfase_III_dom_1_sf"/>
</dbReference>
<dbReference type="Proteomes" id="UP000297851">
    <property type="component" value="Unassembled WGS sequence"/>
</dbReference>
<dbReference type="InterPro" id="IPR050483">
    <property type="entry name" value="CoA-transferase_III_domain"/>
</dbReference>
<dbReference type="SUPFAM" id="SSF89796">
    <property type="entry name" value="CoA-transferase family III (CaiB/BaiF)"/>
    <property type="match status" value="1"/>
</dbReference>
<dbReference type="Gene3D" id="3.40.50.10540">
    <property type="entry name" value="Crotonobetainyl-coa:carnitine coa-transferase, domain 1"/>
    <property type="match status" value="1"/>
</dbReference>
<reference evidence="2 3" key="1">
    <citation type="submission" date="2019-03" db="EMBL/GenBank/DDBJ databases">
        <title>Genomics of glacier-inhabiting Cryobacterium strains.</title>
        <authorList>
            <person name="Liu Q."/>
            <person name="Xin Y.-H."/>
        </authorList>
    </citation>
    <scope>NUCLEOTIDE SEQUENCE [LARGE SCALE GENOMIC DNA]</scope>
    <source>
        <strain evidence="2 3">TMT2-16</strain>
    </source>
</reference>
<keyword evidence="1 2" id="KW-0808">Transferase</keyword>
<name>A0ABY2JDI1_9MICO</name>
<dbReference type="GO" id="GO:0016740">
    <property type="term" value="F:transferase activity"/>
    <property type="evidence" value="ECO:0007669"/>
    <property type="project" value="UniProtKB-KW"/>
</dbReference>
<evidence type="ECO:0000313" key="2">
    <source>
        <dbReference type="EMBL" id="TFD03202.1"/>
    </source>
</evidence>
<evidence type="ECO:0000313" key="3">
    <source>
        <dbReference type="Proteomes" id="UP000297851"/>
    </source>
</evidence>
<dbReference type="PANTHER" id="PTHR48207">
    <property type="entry name" value="SUCCINATE--HYDROXYMETHYLGLUTARATE COA-TRANSFERASE"/>
    <property type="match status" value="1"/>
</dbReference>
<evidence type="ECO:0000256" key="1">
    <source>
        <dbReference type="ARBA" id="ARBA00022679"/>
    </source>
</evidence>
<organism evidence="2 3">
    <name type="scientific">Cryobacterium sandaracinum</name>
    <dbReference type="NCBI Taxonomy" id="1259247"/>
    <lineage>
        <taxon>Bacteria</taxon>
        <taxon>Bacillati</taxon>
        <taxon>Actinomycetota</taxon>
        <taxon>Actinomycetes</taxon>
        <taxon>Micrococcales</taxon>
        <taxon>Microbacteriaceae</taxon>
        <taxon>Cryobacterium</taxon>
    </lineage>
</organism>
<dbReference type="InterPro" id="IPR003673">
    <property type="entry name" value="CoA-Trfase_fam_III"/>
</dbReference>
<accession>A0ABY2JDI1</accession>
<dbReference type="Gene3D" id="3.30.1540.10">
    <property type="entry name" value="formyl-coa transferase, domain 3"/>
    <property type="match status" value="1"/>
</dbReference>
<dbReference type="PANTHER" id="PTHR48207:SF3">
    <property type="entry name" value="SUCCINATE--HYDROXYMETHYLGLUTARATE COA-TRANSFERASE"/>
    <property type="match status" value="1"/>
</dbReference>
<proteinExistence type="predicted"/>
<sequence length="382" mass="39609">MLVADFSRVLAGPLATVTLADLGARVVKVERPGSGDDTRSWGPPFSATGATYFESVNRNKESLCLDLTDDADLAVARALALRADVVVENFKPGGMDRLGLGYESLKAENPGLIYASITGFGSGGGADLLGYDFMVQALGGLMSVTGDESGPMKAGVALVDVLTAKDTTIGVLAALTARASTGLGARLEMNLLSSLQGALANQAQAYLGAGVVPGRMGNRHPSIVPYQLLACADGPLAVACGNDGQFAKLARVLGDERLATDPRFSTNSARVHHREELVLLLEARLAEAPALSWQNRLTDAGVPAGQVATIAEGIELAESLGLEPTIEVQDASGATMGRQIRHPVSWTPPLAPRTSAPPALGEHNDSIRTWLTGAAVLVAPRG</sequence>
<dbReference type="Pfam" id="PF02515">
    <property type="entry name" value="CoA_transf_3"/>
    <property type="match status" value="1"/>
</dbReference>
<comment type="caution">
    <text evidence="2">The sequence shown here is derived from an EMBL/GenBank/DDBJ whole genome shotgun (WGS) entry which is preliminary data.</text>
</comment>